<dbReference type="PRINTS" id="PR00377">
    <property type="entry name" value="IMPHPHTASES"/>
</dbReference>
<dbReference type="SUPFAM" id="SSF56655">
    <property type="entry name" value="Carbohydrate phosphatase"/>
    <property type="match status" value="1"/>
</dbReference>
<dbReference type="InterPro" id="IPR006239">
    <property type="entry name" value="DPNP"/>
</dbReference>
<feature type="binding site" evidence="10">
    <location>
        <position position="298"/>
    </location>
    <ligand>
        <name>Mg(2+)</name>
        <dbReference type="ChEBI" id="CHEBI:18420"/>
        <label>1</label>
        <note>catalytic</note>
    </ligand>
</feature>
<dbReference type="GO" id="GO:0046872">
    <property type="term" value="F:metal ion binding"/>
    <property type="evidence" value="ECO:0007669"/>
    <property type="project" value="UniProtKB-KW"/>
</dbReference>
<comment type="cofactor">
    <cofactor evidence="1 10">
        <name>Mg(2+)</name>
        <dbReference type="ChEBI" id="CHEBI:18420"/>
    </cofactor>
</comment>
<evidence type="ECO:0000313" key="12">
    <source>
        <dbReference type="Proteomes" id="UP000323917"/>
    </source>
</evidence>
<dbReference type="NCBIfam" id="TIGR01330">
    <property type="entry name" value="bisphos_HAL2"/>
    <property type="match status" value="1"/>
</dbReference>
<dbReference type="Gene3D" id="3.30.540.10">
    <property type="entry name" value="Fructose-1,6-Bisphosphatase, subunit A, domain 1"/>
    <property type="match status" value="1"/>
</dbReference>
<evidence type="ECO:0000256" key="9">
    <source>
        <dbReference type="ARBA" id="ARBA00044484"/>
    </source>
</evidence>
<dbReference type="AlphaFoldDB" id="A0A5B9Q9F7"/>
<name>A0A5B9Q9F7_9BACT</name>
<dbReference type="InterPro" id="IPR000760">
    <property type="entry name" value="Inositol_monophosphatase-like"/>
</dbReference>
<reference evidence="11 12" key="1">
    <citation type="submission" date="2019-08" db="EMBL/GenBank/DDBJ databases">
        <title>Deep-cultivation of Planctomycetes and their phenomic and genomic characterization uncovers novel biology.</title>
        <authorList>
            <person name="Wiegand S."/>
            <person name="Jogler M."/>
            <person name="Boedeker C."/>
            <person name="Pinto D."/>
            <person name="Vollmers J."/>
            <person name="Rivas-Marin E."/>
            <person name="Kohn T."/>
            <person name="Peeters S.H."/>
            <person name="Heuer A."/>
            <person name="Rast P."/>
            <person name="Oberbeckmann S."/>
            <person name="Bunk B."/>
            <person name="Jeske O."/>
            <person name="Meyerdierks A."/>
            <person name="Storesund J.E."/>
            <person name="Kallscheuer N."/>
            <person name="Luecker S."/>
            <person name="Lage O.M."/>
            <person name="Pohl T."/>
            <person name="Merkel B.J."/>
            <person name="Hornburger P."/>
            <person name="Mueller R.-W."/>
            <person name="Bruemmer F."/>
            <person name="Labrenz M."/>
            <person name="Spormann A.M."/>
            <person name="Op den Camp H."/>
            <person name="Overmann J."/>
            <person name="Amann R."/>
            <person name="Jetten M.S.M."/>
            <person name="Mascher T."/>
            <person name="Medema M.H."/>
            <person name="Devos D.P."/>
            <person name="Kaster A.-K."/>
            <person name="Ovreas L."/>
            <person name="Rohde M."/>
            <person name="Galperin M.Y."/>
            <person name="Jogler C."/>
        </authorList>
    </citation>
    <scope>NUCLEOTIDE SEQUENCE [LARGE SCALE GENOMIC DNA]</scope>
    <source>
        <strain evidence="11 12">Pr1d</strain>
    </source>
</reference>
<keyword evidence="5 11" id="KW-0378">Hydrolase</keyword>
<feature type="binding site" evidence="10">
    <location>
        <position position="147"/>
    </location>
    <ligand>
        <name>Mg(2+)</name>
        <dbReference type="ChEBI" id="CHEBI:18420"/>
        <label>1</label>
        <note>catalytic</note>
    </ligand>
</feature>
<feature type="binding site" evidence="10">
    <location>
        <position position="150"/>
    </location>
    <ligand>
        <name>Mg(2+)</name>
        <dbReference type="ChEBI" id="CHEBI:18420"/>
        <label>1</label>
        <note>catalytic</note>
    </ligand>
</feature>
<dbReference type="GO" id="GO:0008441">
    <property type="term" value="F:3'(2'),5'-bisphosphate nucleotidase activity"/>
    <property type="evidence" value="ECO:0007669"/>
    <property type="project" value="UniProtKB-EC"/>
</dbReference>
<comment type="catalytic activity">
    <reaction evidence="9">
        <text>3'-phosphoadenylyl sulfate + H2O = adenosine 5'-phosphosulfate + phosphate</text>
        <dbReference type="Rhea" id="RHEA:77639"/>
        <dbReference type="ChEBI" id="CHEBI:15377"/>
        <dbReference type="ChEBI" id="CHEBI:43474"/>
        <dbReference type="ChEBI" id="CHEBI:58243"/>
        <dbReference type="ChEBI" id="CHEBI:58339"/>
        <dbReference type="EC" id="3.1.3.7"/>
    </reaction>
    <physiologicalReaction direction="left-to-right" evidence="9">
        <dbReference type="Rhea" id="RHEA:77640"/>
    </physiologicalReaction>
</comment>
<protein>
    <recommendedName>
        <fullName evidence="3">3'(2'),5'-bisphosphate nucleotidase</fullName>
        <ecNumber evidence="3">3.1.3.7</ecNumber>
    </recommendedName>
</protein>
<dbReference type="PROSITE" id="PS00629">
    <property type="entry name" value="IMP_1"/>
    <property type="match status" value="1"/>
</dbReference>
<comment type="similarity">
    <text evidence="2">Belongs to the inositol monophosphatase superfamily.</text>
</comment>
<feature type="binding site" evidence="10">
    <location>
        <position position="94"/>
    </location>
    <ligand>
        <name>Mg(2+)</name>
        <dbReference type="ChEBI" id="CHEBI:18420"/>
        <label>1</label>
        <note>catalytic</note>
    </ligand>
</feature>
<dbReference type="InterPro" id="IPR020583">
    <property type="entry name" value="Inositol_monoP_metal-BS"/>
</dbReference>
<dbReference type="Gene3D" id="3.40.190.80">
    <property type="match status" value="1"/>
</dbReference>
<evidence type="ECO:0000256" key="8">
    <source>
        <dbReference type="ARBA" id="ARBA00044479"/>
    </source>
</evidence>
<evidence type="ECO:0000256" key="7">
    <source>
        <dbReference type="ARBA" id="ARBA00044466"/>
    </source>
</evidence>
<evidence type="ECO:0000313" key="11">
    <source>
        <dbReference type="EMBL" id="QEG34359.1"/>
    </source>
</evidence>
<dbReference type="Proteomes" id="UP000323917">
    <property type="component" value="Chromosome"/>
</dbReference>
<evidence type="ECO:0000256" key="6">
    <source>
        <dbReference type="ARBA" id="ARBA00022842"/>
    </source>
</evidence>
<dbReference type="KEGG" id="bgok:Pr1d_16340"/>
<organism evidence="11 12">
    <name type="scientific">Bythopirellula goksoeyrii</name>
    <dbReference type="NCBI Taxonomy" id="1400387"/>
    <lineage>
        <taxon>Bacteria</taxon>
        <taxon>Pseudomonadati</taxon>
        <taxon>Planctomycetota</taxon>
        <taxon>Planctomycetia</taxon>
        <taxon>Pirellulales</taxon>
        <taxon>Lacipirellulaceae</taxon>
        <taxon>Bythopirellula</taxon>
    </lineage>
</organism>
<comment type="catalytic activity">
    <reaction evidence="7">
        <text>adenosine 2',5'-bisphosphate + H2O = AMP + phosphate</text>
        <dbReference type="Rhea" id="RHEA:77643"/>
        <dbReference type="ChEBI" id="CHEBI:15377"/>
        <dbReference type="ChEBI" id="CHEBI:43474"/>
        <dbReference type="ChEBI" id="CHEBI:194156"/>
        <dbReference type="ChEBI" id="CHEBI:456215"/>
        <dbReference type="EC" id="3.1.3.7"/>
    </reaction>
    <physiologicalReaction direction="left-to-right" evidence="7">
        <dbReference type="Rhea" id="RHEA:77644"/>
    </physiologicalReaction>
</comment>
<keyword evidence="6 10" id="KW-0460">Magnesium</keyword>
<dbReference type="EMBL" id="CP042913">
    <property type="protein sequence ID" value="QEG34359.1"/>
    <property type="molecule type" value="Genomic_DNA"/>
</dbReference>
<evidence type="ECO:0000256" key="3">
    <source>
        <dbReference type="ARBA" id="ARBA00012633"/>
    </source>
</evidence>
<dbReference type="PANTHER" id="PTHR43200">
    <property type="entry name" value="PHOSPHATASE"/>
    <property type="match status" value="1"/>
</dbReference>
<evidence type="ECO:0000256" key="5">
    <source>
        <dbReference type="ARBA" id="ARBA00022801"/>
    </source>
</evidence>
<gene>
    <name evidence="11" type="primary">suhB_2</name>
    <name evidence="11" type="ORF">Pr1d_16340</name>
</gene>
<keyword evidence="12" id="KW-1185">Reference proteome</keyword>
<dbReference type="GO" id="GO:0000103">
    <property type="term" value="P:sulfate assimilation"/>
    <property type="evidence" value="ECO:0007669"/>
    <property type="project" value="TreeGrafter"/>
</dbReference>
<evidence type="ECO:0000256" key="10">
    <source>
        <dbReference type="PIRSR" id="PIRSR600760-2"/>
    </source>
</evidence>
<accession>A0A5B9Q9F7</accession>
<dbReference type="EC" id="3.1.3.7" evidence="3"/>
<dbReference type="PANTHER" id="PTHR43200:SF6">
    <property type="entry name" value="3'(2'),5'-BISPHOSPHATE NUCLEOTIDASE"/>
    <property type="match status" value="1"/>
</dbReference>
<comment type="catalytic activity">
    <reaction evidence="8">
        <text>adenosine 3',5'-bisphosphate + H2O = AMP + phosphate</text>
        <dbReference type="Rhea" id="RHEA:10040"/>
        <dbReference type="ChEBI" id="CHEBI:15377"/>
        <dbReference type="ChEBI" id="CHEBI:43474"/>
        <dbReference type="ChEBI" id="CHEBI:58343"/>
        <dbReference type="ChEBI" id="CHEBI:456215"/>
        <dbReference type="EC" id="3.1.3.7"/>
    </reaction>
    <physiologicalReaction direction="left-to-right" evidence="8">
        <dbReference type="Rhea" id="RHEA:10041"/>
    </physiologicalReaction>
</comment>
<dbReference type="Pfam" id="PF00459">
    <property type="entry name" value="Inositol_P"/>
    <property type="match status" value="1"/>
</dbReference>
<proteinExistence type="inferred from homology"/>
<evidence type="ECO:0000256" key="2">
    <source>
        <dbReference type="ARBA" id="ARBA00009759"/>
    </source>
</evidence>
<dbReference type="CDD" id="cd01517">
    <property type="entry name" value="PAP_phosphatase"/>
    <property type="match status" value="1"/>
</dbReference>
<dbReference type="InterPro" id="IPR051090">
    <property type="entry name" value="Inositol_monoP_superfamily"/>
</dbReference>
<evidence type="ECO:0000256" key="1">
    <source>
        <dbReference type="ARBA" id="ARBA00001946"/>
    </source>
</evidence>
<keyword evidence="4 10" id="KW-0479">Metal-binding</keyword>
<evidence type="ECO:0000256" key="4">
    <source>
        <dbReference type="ARBA" id="ARBA00022723"/>
    </source>
</evidence>
<sequence length="355" mass="37724">MLCTYNAQGFWSLGVPFLELLFCMNSPIDCSKVRFAISAVREAAQLAQQVQKKLVTAAISKDDKSPVTVADFAAQAIVSKRLLDTFPQMGFVGEESSEALCTPESKESLEQITHFVRQLEPTATPDQVCAWIDRGAGEPTDEFWTLDPVDGTKGFLRGDQYAVALAFIRDGKVRVGALGCPELGAGIKPEKGGAGTIVVARCESGCFASLLTDEDAAWTKLSVSLESNIASARMLRSVEKAHTDTGGIGELVTALGVTADPVAMDSQAKYAVLAAGGGEINLRLLSPSRLDYREKIWDQAAGSICVEEAGGRVSDLDGKPLDFSHGRTLATNRGVLATNRILHDAMLAGLAEIGA</sequence>